<proteinExistence type="predicted"/>
<evidence type="ECO:0000313" key="3">
    <source>
        <dbReference type="Proteomes" id="UP000189703"/>
    </source>
</evidence>
<dbReference type="FunFam" id="1.25.40.10:FF:000158">
    <property type="entry name" value="pentatricopeptide repeat-containing protein At2g33680"/>
    <property type="match status" value="1"/>
</dbReference>
<dbReference type="eggNOG" id="KOG4197">
    <property type="taxonomic scope" value="Eukaryota"/>
</dbReference>
<feature type="repeat" description="PPR" evidence="2">
    <location>
        <begin position="363"/>
        <end position="397"/>
    </location>
</feature>
<feature type="repeat" description="PPR" evidence="2">
    <location>
        <begin position="729"/>
        <end position="759"/>
    </location>
</feature>
<evidence type="ECO:0000256" key="1">
    <source>
        <dbReference type="ARBA" id="ARBA00022737"/>
    </source>
</evidence>
<dbReference type="InterPro" id="IPR002885">
    <property type="entry name" value="PPR_rpt"/>
</dbReference>
<dbReference type="GO" id="GO:0099402">
    <property type="term" value="P:plant organ development"/>
    <property type="evidence" value="ECO:0007669"/>
    <property type="project" value="UniProtKB-ARBA"/>
</dbReference>
<feature type="repeat" description="PPR" evidence="2">
    <location>
        <begin position="694"/>
        <end position="728"/>
    </location>
</feature>
<evidence type="ECO:0000256" key="2">
    <source>
        <dbReference type="PROSITE-ProRule" id="PRU00708"/>
    </source>
</evidence>
<dbReference type="PROSITE" id="PS51375">
    <property type="entry name" value="PPR"/>
    <property type="match status" value="8"/>
</dbReference>
<dbReference type="GeneID" id="104596633"/>
<keyword evidence="1" id="KW-0677">Repeat</keyword>
<organism evidence="3 4">
    <name type="scientific">Nelumbo nucifera</name>
    <name type="common">Sacred lotus</name>
    <dbReference type="NCBI Taxonomy" id="4432"/>
    <lineage>
        <taxon>Eukaryota</taxon>
        <taxon>Viridiplantae</taxon>
        <taxon>Streptophyta</taxon>
        <taxon>Embryophyta</taxon>
        <taxon>Tracheophyta</taxon>
        <taxon>Spermatophyta</taxon>
        <taxon>Magnoliopsida</taxon>
        <taxon>Proteales</taxon>
        <taxon>Nelumbonaceae</taxon>
        <taxon>Nelumbo</taxon>
    </lineage>
</organism>
<protein>
    <submittedName>
        <fullName evidence="4">Pentatricopeptide repeat-containing protein At3g58590 isoform X1</fullName>
    </submittedName>
</protein>
<sequence>MASKALWSSSTLLLSSKQNAPTVLKIHNFRRTTTWAQSLKYQARKASIRCSGNTNHALRTCKNCKTQFDPLLNHPRACRFHTAHFGALSTSSHAEFQQRQLPLFQVCSRSRSLDATKCLHALTITMGTDQPVFVNNNLVSLYASLGELPIARNLFERMPERNAVSYNTIITAHTRNGLGEEAWELFSQMMASEFSPTQYTFGSLLSLPSLDLQQGFQLQSLILKTGLICADAFSGTALLGLFGRHGSLEEASKLFEEMPRRNIVTWNSLISAFSQWGSAEDSMILFRELLSKNILPSEYSFVGVLSGVGRVTDFKSGEQIHGLVIKFGSIFYPSVANSLLSMYVKCYGTCLAAKVFEDVLFRDVVSWNVIIGAFIGDKRPEKALELFLTMILQGFLPSQTTFVNAICSCSNFQIPIYGKFIHAKTIKNNFKCDVFVGTALVDFYMKYNALEEAHICFDEIYEKNMVSWNALISGYAHNNSPVAVNILQTMLYLGYQPNEFSFSVVLKVTTILELRQLHCLIIRLGYLQNQYALSSLIASYAANGQISDALTFATTSIMPLPVVPSNIIAGIYNRCGQYIETQKWLSQIDELDIVSWNILIAACARNGDYKEVLNLFRKMQMCQIMPDNYTFVSLISICSGLCNLALGSSIHGLIIKTDFRCCDVFVCNLLVDMYAKCGSLQSSVKIFNEMTDKNIFSWTALISALGLHGYAHEALERFREMESLGFKPDGVTFMSALSACRHGGLVEEGMELFKQMKESHGIEPEMDHYVCAVDLLTRYGHLDEAGKLISSMPIQPNAIIWRTYLEGYKRFTIQTEK</sequence>
<dbReference type="Gene3D" id="1.25.40.10">
    <property type="entry name" value="Tetratricopeptide repeat domain"/>
    <property type="match status" value="7"/>
</dbReference>
<dbReference type="Pfam" id="PF01535">
    <property type="entry name" value="PPR"/>
    <property type="match status" value="3"/>
</dbReference>
<feature type="repeat" description="PPR" evidence="2">
    <location>
        <begin position="262"/>
        <end position="296"/>
    </location>
</feature>
<dbReference type="OrthoDB" id="1913111at2759"/>
<feature type="repeat" description="PPR" evidence="2">
    <location>
        <begin position="231"/>
        <end position="261"/>
    </location>
</feature>
<dbReference type="STRING" id="4432.A0A1U8Q9R9"/>
<dbReference type="FunCoup" id="A0A1U8Q9R9">
    <property type="interactions" value="610"/>
</dbReference>
<evidence type="ECO:0000313" key="4">
    <source>
        <dbReference type="RefSeq" id="XP_019055322.1"/>
    </source>
</evidence>
<dbReference type="NCBIfam" id="TIGR00756">
    <property type="entry name" value="PPR"/>
    <property type="match status" value="7"/>
</dbReference>
<dbReference type="PANTHER" id="PTHR24015:SF548">
    <property type="entry name" value="OS08G0340900 PROTEIN"/>
    <property type="match status" value="1"/>
</dbReference>
<dbReference type="AlphaFoldDB" id="A0A1U8Q9R9"/>
<dbReference type="Proteomes" id="UP000189703">
    <property type="component" value="Unplaced"/>
</dbReference>
<name>A0A1U8Q9R9_NELNU</name>
<dbReference type="InParanoid" id="A0A1U8Q9R9"/>
<dbReference type="RefSeq" id="XP_019055322.1">
    <property type="nucleotide sequence ID" value="XM_019199777.1"/>
</dbReference>
<dbReference type="FunFam" id="1.25.40.10:FF:001096">
    <property type="entry name" value="Pentatricopeptide repeat-containing protein"/>
    <property type="match status" value="1"/>
</dbReference>
<feature type="repeat" description="PPR" evidence="2">
    <location>
        <begin position="663"/>
        <end position="693"/>
    </location>
</feature>
<dbReference type="GO" id="GO:0009451">
    <property type="term" value="P:RNA modification"/>
    <property type="evidence" value="ECO:0007669"/>
    <property type="project" value="InterPro"/>
</dbReference>
<dbReference type="PANTHER" id="PTHR24015">
    <property type="entry name" value="OS07G0578800 PROTEIN-RELATED"/>
    <property type="match status" value="1"/>
</dbReference>
<dbReference type="OMA" id="EPDMDHY"/>
<gene>
    <name evidence="4" type="primary">LOC104596633</name>
</gene>
<feature type="repeat" description="PPR" evidence="2">
    <location>
        <begin position="592"/>
        <end position="626"/>
    </location>
</feature>
<reference evidence="4" key="1">
    <citation type="submission" date="2025-08" db="UniProtKB">
        <authorList>
            <consortium name="RefSeq"/>
        </authorList>
    </citation>
    <scope>IDENTIFICATION</scope>
</reference>
<accession>A0A1U8Q9R9</accession>
<dbReference type="KEGG" id="nnu:104596633"/>
<dbReference type="GO" id="GO:0003723">
    <property type="term" value="F:RNA binding"/>
    <property type="evidence" value="ECO:0007669"/>
    <property type="project" value="InterPro"/>
</dbReference>
<dbReference type="InterPro" id="IPR046960">
    <property type="entry name" value="PPR_At4g14850-like_plant"/>
</dbReference>
<dbReference type="InterPro" id="IPR011990">
    <property type="entry name" value="TPR-like_helical_dom_sf"/>
</dbReference>
<keyword evidence="3" id="KW-1185">Reference proteome</keyword>
<feature type="repeat" description="PPR" evidence="2">
    <location>
        <begin position="162"/>
        <end position="196"/>
    </location>
</feature>
<dbReference type="Pfam" id="PF13041">
    <property type="entry name" value="PPR_2"/>
    <property type="match status" value="4"/>
</dbReference>